<reference evidence="3 4" key="2">
    <citation type="journal article" date="2016" name="Microb. Ecol.">
        <title>Genome Characteristics of a Novel Type I Methanotroph (Sn10-6) Isolated from a Flooded Indian Rice Field.</title>
        <authorList>
            <person name="Rahalkar M.C."/>
            <person name="Pandit P.S."/>
            <person name="Dhakephalkar P.K."/>
            <person name="Pore S."/>
            <person name="Arora P."/>
            <person name="Kapse N."/>
        </authorList>
    </citation>
    <scope>NUCLEOTIDE SEQUENCE [LARGE SCALE GENOMIC DNA]</scope>
    <source>
        <strain evidence="3 4">Sn10-6</strain>
    </source>
</reference>
<dbReference type="OrthoDB" id="7028389at2"/>
<reference evidence="4" key="1">
    <citation type="submission" date="2015-03" db="EMBL/GenBank/DDBJ databases">
        <title>Draft genome sequence of a novel methanotroph (Sn10-6) isolated from flooded ricefield rhizosphere in India.</title>
        <authorList>
            <person name="Pandit P.S."/>
            <person name="Pore S.D."/>
            <person name="Arora P."/>
            <person name="Kapse N.G."/>
            <person name="Dhakephalkar P.K."/>
            <person name="Rahalkar M.C."/>
        </authorList>
    </citation>
    <scope>NUCLEOTIDE SEQUENCE [LARGE SCALE GENOMIC DNA]</scope>
    <source>
        <strain evidence="4">Sn10-6</strain>
    </source>
</reference>
<protein>
    <recommendedName>
        <fullName evidence="2">FecR protein domain-containing protein</fullName>
    </recommendedName>
</protein>
<evidence type="ECO:0000256" key="1">
    <source>
        <dbReference type="SAM" id="MobiDB-lite"/>
    </source>
</evidence>
<evidence type="ECO:0000313" key="3">
    <source>
        <dbReference type="EMBL" id="KJV06860.1"/>
    </source>
</evidence>
<name>A0A0F3IJB2_9GAMM</name>
<feature type="domain" description="FecR protein" evidence="2">
    <location>
        <begin position="3"/>
        <end position="85"/>
    </location>
</feature>
<dbReference type="Pfam" id="PF04773">
    <property type="entry name" value="FecR"/>
    <property type="match status" value="1"/>
</dbReference>
<accession>A0A0F3IJB2</accession>
<organism evidence="3 4">
    <name type="scientific">Methylocucumis oryzae</name>
    <dbReference type="NCBI Taxonomy" id="1632867"/>
    <lineage>
        <taxon>Bacteria</taxon>
        <taxon>Pseudomonadati</taxon>
        <taxon>Pseudomonadota</taxon>
        <taxon>Gammaproteobacteria</taxon>
        <taxon>Methylococcales</taxon>
        <taxon>Methylococcaceae</taxon>
        <taxon>Methylocucumis</taxon>
    </lineage>
</organism>
<dbReference type="Proteomes" id="UP000033684">
    <property type="component" value="Unassembled WGS sequence"/>
</dbReference>
<evidence type="ECO:0000259" key="2">
    <source>
        <dbReference type="Pfam" id="PF04773"/>
    </source>
</evidence>
<evidence type="ECO:0000313" key="4">
    <source>
        <dbReference type="Proteomes" id="UP000033684"/>
    </source>
</evidence>
<dbReference type="Gene3D" id="2.60.120.1440">
    <property type="match status" value="1"/>
</dbReference>
<dbReference type="InterPro" id="IPR006860">
    <property type="entry name" value="FecR"/>
</dbReference>
<feature type="region of interest" description="Disordered" evidence="1">
    <location>
        <begin position="246"/>
        <end position="276"/>
    </location>
</feature>
<sequence length="276" mass="29873">MTSKQDSYVLMVFKDGEKITLQANSEMDITQYHFQQEGKQDSAIYRLATGGMRALTGSIGKVNKSAYAVHTPVGTIGVRGTGFDLSCVGDCVNEVATRSRSESASQTLADGLYAHVWQGQIALTNEAGEHLLTMPQSNYIANINANALNLANLPEVLMNLERLTPRPDTTMMNANKLFGAKNLKGAPSGLYVTVHKGHVRINNTQAKAGDTSAMDLGKDEAGHLDKTHGLIRLKQQPAFQVNDPYPLPEQFDTEKHNGNFSLNDKPGQGDACAVPN</sequence>
<dbReference type="RefSeq" id="WP_045778905.1">
    <property type="nucleotide sequence ID" value="NZ_LAJX01000082.1"/>
</dbReference>
<keyword evidence="4" id="KW-1185">Reference proteome</keyword>
<proteinExistence type="predicted"/>
<gene>
    <name evidence="3" type="ORF">VZ94_08545</name>
</gene>
<dbReference type="EMBL" id="LAJX01000082">
    <property type="protein sequence ID" value="KJV06860.1"/>
    <property type="molecule type" value="Genomic_DNA"/>
</dbReference>
<dbReference type="AlphaFoldDB" id="A0A0F3IJB2"/>
<comment type="caution">
    <text evidence="3">The sequence shown here is derived from an EMBL/GenBank/DDBJ whole genome shotgun (WGS) entry which is preliminary data.</text>
</comment>